<evidence type="ECO:0000256" key="1">
    <source>
        <dbReference type="SAM" id="Phobius"/>
    </source>
</evidence>
<evidence type="ECO:0000313" key="2">
    <source>
        <dbReference type="EMBL" id="SOQ55269.1"/>
    </source>
</evidence>
<organism evidence="2">
    <name type="scientific">Spodoptera frugiperda</name>
    <name type="common">Fall armyworm</name>
    <dbReference type="NCBI Taxonomy" id="7108"/>
    <lineage>
        <taxon>Eukaryota</taxon>
        <taxon>Metazoa</taxon>
        <taxon>Ecdysozoa</taxon>
        <taxon>Arthropoda</taxon>
        <taxon>Hexapoda</taxon>
        <taxon>Insecta</taxon>
        <taxon>Pterygota</taxon>
        <taxon>Neoptera</taxon>
        <taxon>Endopterygota</taxon>
        <taxon>Lepidoptera</taxon>
        <taxon>Glossata</taxon>
        <taxon>Ditrysia</taxon>
        <taxon>Noctuoidea</taxon>
        <taxon>Noctuidae</taxon>
        <taxon>Amphipyrinae</taxon>
        <taxon>Spodoptera</taxon>
    </lineage>
</organism>
<accession>A0A2H1WQC2</accession>
<keyword evidence="1" id="KW-0812">Transmembrane</keyword>
<protein>
    <submittedName>
        <fullName evidence="2">SFRICE_037022</fullName>
    </submittedName>
</protein>
<sequence length="124" mass="14291">MLIEVYTEFRDTRRADCYAATDEYDPLAWLAWFSHCRAKGSLPFFHSYLCRAFCDQSLLRDEYSMTVVGNHRVLSVAVRYSVQFVRKRKCFAAYFVFLGSCVMLHWCMPASIESGSTVNASSNI</sequence>
<keyword evidence="1" id="KW-1133">Transmembrane helix</keyword>
<keyword evidence="1" id="KW-0472">Membrane</keyword>
<reference evidence="2" key="1">
    <citation type="submission" date="2016-07" db="EMBL/GenBank/DDBJ databases">
        <authorList>
            <person name="Bretaudeau A."/>
        </authorList>
    </citation>
    <scope>NUCLEOTIDE SEQUENCE</scope>
    <source>
        <strain evidence="2">Rice</strain>
        <tissue evidence="2">Whole body</tissue>
    </source>
</reference>
<dbReference type="AlphaFoldDB" id="A0A2H1WQC2"/>
<gene>
    <name evidence="2" type="ORF">SFRICE_037022</name>
</gene>
<name>A0A2H1WQC2_SPOFR</name>
<proteinExistence type="predicted"/>
<dbReference type="EMBL" id="ODYU01010276">
    <property type="protein sequence ID" value="SOQ55269.1"/>
    <property type="molecule type" value="Genomic_DNA"/>
</dbReference>
<feature type="transmembrane region" description="Helical" evidence="1">
    <location>
        <begin position="91"/>
        <end position="112"/>
    </location>
</feature>